<reference evidence="8" key="1">
    <citation type="submission" date="2020-12" db="EMBL/GenBank/DDBJ databases">
        <authorList>
            <person name="Iha C."/>
        </authorList>
    </citation>
    <scope>NUCLEOTIDE SEQUENCE</scope>
</reference>
<feature type="compositionally biased region" description="Basic and acidic residues" evidence="7">
    <location>
        <begin position="51"/>
        <end position="61"/>
    </location>
</feature>
<keyword evidence="6" id="KW-0539">Nucleus</keyword>
<keyword evidence="5" id="KW-0508">mRNA splicing</keyword>
<dbReference type="OrthoDB" id="3881at2759"/>
<organism evidence="8 9">
    <name type="scientific">Ostreobium quekettii</name>
    <dbReference type="NCBI Taxonomy" id="121088"/>
    <lineage>
        <taxon>Eukaryota</taxon>
        <taxon>Viridiplantae</taxon>
        <taxon>Chlorophyta</taxon>
        <taxon>core chlorophytes</taxon>
        <taxon>Ulvophyceae</taxon>
        <taxon>TCBD clade</taxon>
        <taxon>Bryopsidales</taxon>
        <taxon>Ostreobineae</taxon>
        <taxon>Ostreobiaceae</taxon>
        <taxon>Ostreobium</taxon>
    </lineage>
</organism>
<evidence type="ECO:0000256" key="2">
    <source>
        <dbReference type="ARBA" id="ARBA00006164"/>
    </source>
</evidence>
<comment type="similarity">
    <text evidence="2">Belongs to the PRP38 family.</text>
</comment>
<name>A0A8S1JET5_9CHLO</name>
<keyword evidence="4" id="KW-0747">Spliceosome</keyword>
<feature type="compositionally biased region" description="Basic residues" evidence="7">
    <location>
        <begin position="190"/>
        <end position="204"/>
    </location>
</feature>
<protein>
    <recommendedName>
        <fullName evidence="10">Pre-mRNA-splicing factor 38</fullName>
    </recommendedName>
</protein>
<accession>A0A8S1JET5</accession>
<feature type="compositionally biased region" description="Basic residues" evidence="7">
    <location>
        <begin position="137"/>
        <end position="165"/>
    </location>
</feature>
<evidence type="ECO:0008006" key="10">
    <source>
        <dbReference type="Google" id="ProtNLM"/>
    </source>
</evidence>
<evidence type="ECO:0000256" key="1">
    <source>
        <dbReference type="ARBA" id="ARBA00004123"/>
    </source>
</evidence>
<dbReference type="PANTHER" id="PTHR23142">
    <property type="entry name" value="PRE-MRNA-SPLICING FACTOR 38A-RELATED"/>
    <property type="match status" value="1"/>
</dbReference>
<evidence type="ECO:0000256" key="4">
    <source>
        <dbReference type="ARBA" id="ARBA00022728"/>
    </source>
</evidence>
<feature type="compositionally biased region" description="Basic and acidic residues" evidence="7">
    <location>
        <begin position="179"/>
        <end position="189"/>
    </location>
</feature>
<evidence type="ECO:0000256" key="7">
    <source>
        <dbReference type="SAM" id="MobiDB-lite"/>
    </source>
</evidence>
<keyword evidence="9" id="KW-1185">Reference proteome</keyword>
<comment type="caution">
    <text evidence="8">The sequence shown here is derived from an EMBL/GenBank/DDBJ whole genome shotgun (WGS) entry which is preliminary data.</text>
</comment>
<dbReference type="GO" id="GO:0006397">
    <property type="term" value="P:mRNA processing"/>
    <property type="evidence" value="ECO:0007669"/>
    <property type="project" value="UniProtKB-KW"/>
</dbReference>
<dbReference type="Proteomes" id="UP000708148">
    <property type="component" value="Unassembled WGS sequence"/>
</dbReference>
<evidence type="ECO:0000256" key="6">
    <source>
        <dbReference type="ARBA" id="ARBA00023242"/>
    </source>
</evidence>
<sequence length="242" mass="28902">MLNTYIWDVEQYYFETIFPRVPKKVMDSCIEKLRGRNLRTEPKGNGGAGGADRRGVDEPNRRPASVKASLSVAFGQRAPNRSNAREDGRARDPSLWASDSRKGRDDNRGKERRSRSRSRSIERFRKAHKDQRERERPHQRRERERRHSRSRSPARPRHHHHRHQSRDRDRDRRSRSRDRKRDRGRERDRRRGSRSRSRGRGRRSRSGERRRGERGEKRDVRDVFKESAPLVREADLKVVYGS</sequence>
<evidence type="ECO:0000256" key="5">
    <source>
        <dbReference type="ARBA" id="ARBA00023187"/>
    </source>
</evidence>
<evidence type="ECO:0000313" key="9">
    <source>
        <dbReference type="Proteomes" id="UP000708148"/>
    </source>
</evidence>
<evidence type="ECO:0000313" key="8">
    <source>
        <dbReference type="EMBL" id="CAD7704841.1"/>
    </source>
</evidence>
<evidence type="ECO:0000256" key="3">
    <source>
        <dbReference type="ARBA" id="ARBA00022664"/>
    </source>
</evidence>
<feature type="compositionally biased region" description="Basic and acidic residues" evidence="7">
    <location>
        <begin position="205"/>
        <end position="225"/>
    </location>
</feature>
<feature type="compositionally biased region" description="Basic and acidic residues" evidence="7">
    <location>
        <begin position="119"/>
        <end position="136"/>
    </location>
</feature>
<feature type="compositionally biased region" description="Basic and acidic residues" evidence="7">
    <location>
        <begin position="83"/>
        <end position="92"/>
    </location>
</feature>
<comment type="subcellular location">
    <subcellularLocation>
        <location evidence="1">Nucleus</location>
    </subcellularLocation>
</comment>
<gene>
    <name evidence="8" type="ORF">OSTQU699_LOCUS10196</name>
</gene>
<keyword evidence="3" id="KW-0507">mRNA processing</keyword>
<feature type="compositionally biased region" description="Basic and acidic residues" evidence="7">
    <location>
        <begin position="99"/>
        <end position="109"/>
    </location>
</feature>
<proteinExistence type="inferred from homology"/>
<feature type="region of interest" description="Disordered" evidence="7">
    <location>
        <begin position="37"/>
        <end position="227"/>
    </location>
</feature>
<dbReference type="AlphaFoldDB" id="A0A8S1JET5"/>
<dbReference type="GO" id="GO:0008380">
    <property type="term" value="P:RNA splicing"/>
    <property type="evidence" value="ECO:0007669"/>
    <property type="project" value="UniProtKB-KW"/>
</dbReference>
<dbReference type="GO" id="GO:0005681">
    <property type="term" value="C:spliceosomal complex"/>
    <property type="evidence" value="ECO:0007669"/>
    <property type="project" value="UniProtKB-KW"/>
</dbReference>
<dbReference type="InterPro" id="IPR005037">
    <property type="entry name" value="PRP38"/>
</dbReference>
<dbReference type="EMBL" id="CAJHUC010002961">
    <property type="protein sequence ID" value="CAD7704841.1"/>
    <property type="molecule type" value="Genomic_DNA"/>
</dbReference>